<name>E5AKM5_MYCRK</name>
<dbReference type="HOGENOM" id="CLU_1783263_0_0_4"/>
<accession>E5AKM5</accession>
<evidence type="ECO:0000313" key="2">
    <source>
        <dbReference type="Proteomes" id="UP000007437"/>
    </source>
</evidence>
<dbReference type="KEGG" id="brh:RBRH_00857"/>
<dbReference type="AlphaFoldDB" id="E5AKM5"/>
<proteinExistence type="predicted"/>
<evidence type="ECO:0000313" key="1">
    <source>
        <dbReference type="EMBL" id="CBW73698.1"/>
    </source>
</evidence>
<dbReference type="STRING" id="882378.RBRH_00857"/>
<reference evidence="1 2" key="1">
    <citation type="journal article" date="2011" name="J. Bacteriol.">
        <title>Complete genome sequence of Burkholderia rhizoxinica, an endosymbiont of Rhizopus microsporus.</title>
        <authorList>
            <person name="Lackner G."/>
            <person name="Moebius N."/>
            <person name="Partida-Martinez L."/>
            <person name="Hertweck C."/>
        </authorList>
    </citation>
    <scope>NUCLEOTIDE SEQUENCE [LARGE SCALE GENOMIC DNA]</scope>
    <source>
        <strain evidence="2">DSM 19002 / CIP 109453 / HKI 454</strain>
    </source>
</reference>
<protein>
    <submittedName>
        <fullName evidence="1">Uncharacterized protein</fullName>
    </submittedName>
</protein>
<dbReference type="Proteomes" id="UP000007437">
    <property type="component" value="Chromosome"/>
</dbReference>
<gene>
    <name evidence="1" type="ordered locus">RBRH_00857</name>
</gene>
<dbReference type="EMBL" id="FR687359">
    <property type="protein sequence ID" value="CBW73698.1"/>
    <property type="molecule type" value="Genomic_DNA"/>
</dbReference>
<organism evidence="1 2">
    <name type="scientific">Mycetohabitans rhizoxinica (strain DSM 19002 / CIP 109453 / HKI 454)</name>
    <name type="common">Paraburkholderia rhizoxinica</name>
    <dbReference type="NCBI Taxonomy" id="882378"/>
    <lineage>
        <taxon>Bacteria</taxon>
        <taxon>Pseudomonadati</taxon>
        <taxon>Pseudomonadota</taxon>
        <taxon>Betaproteobacteria</taxon>
        <taxon>Burkholderiales</taxon>
        <taxon>Burkholderiaceae</taxon>
        <taxon>Mycetohabitans</taxon>
    </lineage>
</organism>
<sequence length="145" mass="15814">MTCATQSHDSRRVLSARTVAGGRVASGPATVVPVRTVHARRPGQASRHALGHAANVNQSWMLDVGERNPLILEGIDTMSCPVFAINDARFATSPFGTADPLSFFFFFFKLLIEKKKQACKEKALAAQARHESGVLCHHFPTLPIF</sequence>